<accession>A0A7W4PD32</accession>
<dbReference type="InterPro" id="IPR012373">
    <property type="entry name" value="Ferrdict_sens_TM"/>
</dbReference>
<dbReference type="Proteomes" id="UP000562982">
    <property type="component" value="Unassembled WGS sequence"/>
</dbReference>
<dbReference type="PIRSF" id="PIRSF018266">
    <property type="entry name" value="FecR"/>
    <property type="match status" value="1"/>
</dbReference>
<dbReference type="EMBL" id="JABEQI010000012">
    <property type="protein sequence ID" value="MBB2187919.1"/>
    <property type="molecule type" value="Genomic_DNA"/>
</dbReference>
<organism evidence="3 4">
    <name type="scientific">Gluconacetobacter liquefaciens</name>
    <name type="common">Acetobacter liquefaciens</name>
    <dbReference type="NCBI Taxonomy" id="89584"/>
    <lineage>
        <taxon>Bacteria</taxon>
        <taxon>Pseudomonadati</taxon>
        <taxon>Pseudomonadota</taxon>
        <taxon>Alphaproteobacteria</taxon>
        <taxon>Acetobacterales</taxon>
        <taxon>Acetobacteraceae</taxon>
        <taxon>Gluconacetobacter</taxon>
    </lineage>
</organism>
<feature type="domain" description="FecR N-terminal" evidence="2">
    <location>
        <begin position="12"/>
        <end position="52"/>
    </location>
</feature>
<feature type="domain" description="FecR protein" evidence="1">
    <location>
        <begin position="115"/>
        <end position="206"/>
    </location>
</feature>
<dbReference type="Gene3D" id="2.60.120.1440">
    <property type="match status" value="1"/>
</dbReference>
<gene>
    <name evidence="3" type="ORF">HLH32_16350</name>
</gene>
<proteinExistence type="predicted"/>
<dbReference type="InterPro" id="IPR006860">
    <property type="entry name" value="FecR"/>
</dbReference>
<evidence type="ECO:0000313" key="3">
    <source>
        <dbReference type="EMBL" id="MBB2187919.1"/>
    </source>
</evidence>
<name>A0A7W4PD32_GLULI</name>
<sequence length="321" mass="34779">MMDEDDQAPARQEALHWLAILNDVDTSEDDRRAWAAWLAQGETQQRAWANATMLWSRLDALAPERGPGVIAPPIANDPGPRRLSRRQWMGTAAAAVTGIVAGGGYVATHPEFFADYRTGIDTSRTIALADGSTVELARSTALSVSWSPRMRHMTLHAGQALFDARYDPHRPFLVTAGGAVMRTDAALFDVNHLTDSTLVTAIRDEVTVTPPVGGIRLAASQQVRCANGSAAGPTTVDPAFVLAWRDNRLVADGMPLADFVTELSRYRRGRILIMDPRLKALPVTAAVSVTDPDAAIATIAASLRLRVRHYTPWLVTLSPIS</sequence>
<reference evidence="3 4" key="1">
    <citation type="submission" date="2020-04" db="EMBL/GenBank/DDBJ databases">
        <title>Description of novel Gluconacetobacter.</title>
        <authorList>
            <person name="Sombolestani A."/>
        </authorList>
    </citation>
    <scope>NUCLEOTIDE SEQUENCE [LARGE SCALE GENOMIC DNA]</scope>
    <source>
        <strain evidence="3 4">LMG 1382</strain>
    </source>
</reference>
<protein>
    <submittedName>
        <fullName evidence="3">DUF4880 domain-containing protein</fullName>
    </submittedName>
</protein>
<dbReference type="RefSeq" id="WP_114729252.1">
    <property type="nucleotide sequence ID" value="NZ_BJMI01000023.1"/>
</dbReference>
<evidence type="ECO:0000259" key="1">
    <source>
        <dbReference type="Pfam" id="PF04773"/>
    </source>
</evidence>
<dbReference type="OrthoDB" id="7339213at2"/>
<evidence type="ECO:0000313" key="4">
    <source>
        <dbReference type="Proteomes" id="UP000562982"/>
    </source>
</evidence>
<dbReference type="InterPro" id="IPR032623">
    <property type="entry name" value="FecR_N"/>
</dbReference>
<dbReference type="Pfam" id="PF16220">
    <property type="entry name" value="DUF4880"/>
    <property type="match status" value="1"/>
</dbReference>
<dbReference type="AlphaFoldDB" id="A0A7W4PD32"/>
<dbReference type="GO" id="GO:0016989">
    <property type="term" value="F:sigma factor antagonist activity"/>
    <property type="evidence" value="ECO:0007669"/>
    <property type="project" value="TreeGrafter"/>
</dbReference>
<comment type="caution">
    <text evidence="3">The sequence shown here is derived from an EMBL/GenBank/DDBJ whole genome shotgun (WGS) entry which is preliminary data.</text>
</comment>
<dbReference type="PANTHER" id="PTHR30273:SF2">
    <property type="entry name" value="PROTEIN FECR"/>
    <property type="match status" value="1"/>
</dbReference>
<dbReference type="PANTHER" id="PTHR30273">
    <property type="entry name" value="PERIPLASMIC SIGNAL SENSOR AND SIGMA FACTOR ACTIVATOR FECR-RELATED"/>
    <property type="match status" value="1"/>
</dbReference>
<dbReference type="Pfam" id="PF04773">
    <property type="entry name" value="FecR"/>
    <property type="match status" value="1"/>
</dbReference>
<evidence type="ECO:0000259" key="2">
    <source>
        <dbReference type="Pfam" id="PF16220"/>
    </source>
</evidence>